<feature type="domain" description="DUF6701" evidence="2">
    <location>
        <begin position="278"/>
        <end position="872"/>
    </location>
</feature>
<name>A0A431W775_9GAMM</name>
<evidence type="ECO:0000313" key="3">
    <source>
        <dbReference type="EMBL" id="RTR31365.1"/>
    </source>
</evidence>
<reference evidence="3 4" key="1">
    <citation type="submission" date="2018-12" db="EMBL/GenBank/DDBJ databases">
        <authorList>
            <person name="Yu L."/>
        </authorList>
    </citation>
    <scope>NUCLEOTIDE SEQUENCE [LARGE SCALE GENOMIC DNA]</scope>
    <source>
        <strain evidence="3 4">HAW-EB5</strain>
    </source>
</reference>
<organism evidence="3 4">
    <name type="scientific">Shewanella atlantica</name>
    <dbReference type="NCBI Taxonomy" id="271099"/>
    <lineage>
        <taxon>Bacteria</taxon>
        <taxon>Pseudomonadati</taxon>
        <taxon>Pseudomonadota</taxon>
        <taxon>Gammaproteobacteria</taxon>
        <taxon>Alteromonadales</taxon>
        <taxon>Shewanellaceae</taxon>
        <taxon>Shewanella</taxon>
    </lineage>
</organism>
<feature type="signal peptide" evidence="1">
    <location>
        <begin position="1"/>
        <end position="18"/>
    </location>
</feature>
<dbReference type="InterPro" id="IPR046524">
    <property type="entry name" value="DUF6701"/>
</dbReference>
<evidence type="ECO:0000256" key="1">
    <source>
        <dbReference type="SAM" id="SignalP"/>
    </source>
</evidence>
<keyword evidence="4" id="KW-1185">Reference proteome</keyword>
<accession>A0A431W775</accession>
<feature type="chain" id="PRO_5019123567" evidence="1">
    <location>
        <begin position="19"/>
        <end position="873"/>
    </location>
</feature>
<dbReference type="EMBL" id="RXNV01000006">
    <property type="protein sequence ID" value="RTR31365.1"/>
    <property type="molecule type" value="Genomic_DNA"/>
</dbReference>
<gene>
    <name evidence="3" type="ORF">EKG39_14300</name>
</gene>
<evidence type="ECO:0000313" key="4">
    <source>
        <dbReference type="Proteomes" id="UP000282060"/>
    </source>
</evidence>
<dbReference type="Proteomes" id="UP000282060">
    <property type="component" value="Unassembled WGS sequence"/>
</dbReference>
<sequence length="873" mass="92981">MFKIVLSLALLFPALAIAVPYCSDIFTDPPTGDHGENGLTPPANIGPPLGDLSCTRKRGCDNSTSGHFLPGDYSFSEGDFHGGGPSLVNHITTNGTTARLYFDRVSLSGVSLNTYGKAEDLIIYVGSDLTIAGHNHINGIIYVAGNVSLTGNGSVTGGLAAGGSAGVGGNGDFVFDEDAIDNADFGGMCIPGPKPDLNHYRIEFSSDALSCTAKSITIKSCANDDCSSSSPLPSSVELTKDGVKYSDVSFTGETDTQLWHGEGGLTTIGLGATSPVGPYRCYIDGNLVDNSACSLNFAESGFIVSIDNYLSNKPQENIAISAVRKSDNSLQCVPAFADTTKEVNFWSEYISPSPAAIVTGSSALVNGTNIGTSALNPTPRTLTFNGEGKAEFELNYPDAGKIAIHAKYTAPAGEEDEGLVMEGSDSTVRYPVGLCIKPETVCSAGDDTCPKFKIAGETFNTSIQAMAWQLNSDTDYCNYSSTTPNYVQAGIALGHALKQPVDGALGELGLSSYDHVAKANSLNGFEQSIGEVGVFTLTATPPNGYLGESINIPSAESEPVGRFYPQDFELYEESMLATCGTGVTAFTYMDEPTPLMMKIRARNLSGVTTRNYFKDDTVDFASGTALLVAENSNAGGDYRSRLTGLTELNWEKDDQGVQAIESDIQFTRLLDSNLDGPYASMAIGVQMSDKDGVLIASPDMNAGTVDDCSISDSCNAKQISTQHYRHGRIVLENAYGPETDTIRMPVTAEYWDGAQWVVNTLDSCTDIASAALPATDVTYNPALISPQSVTRAGGTNTVPDSDFSMGRFELLWHSLIATPNRYRGQVTAPLAVPAWLQWYWNWNSDGALSDPRASAFFGTYRGHDRVIQWREVL</sequence>
<evidence type="ECO:0000259" key="2">
    <source>
        <dbReference type="Pfam" id="PF20419"/>
    </source>
</evidence>
<dbReference type="AlphaFoldDB" id="A0A431W775"/>
<dbReference type="OrthoDB" id="9790247at2"/>
<keyword evidence="1" id="KW-0732">Signal</keyword>
<comment type="caution">
    <text evidence="3">The sequence shown here is derived from an EMBL/GenBank/DDBJ whole genome shotgun (WGS) entry which is preliminary data.</text>
</comment>
<proteinExistence type="predicted"/>
<protein>
    <submittedName>
        <fullName evidence="3">MSHA biogenesis protein MshQ</fullName>
    </submittedName>
</protein>
<dbReference type="Pfam" id="PF20419">
    <property type="entry name" value="DUF6701"/>
    <property type="match status" value="1"/>
</dbReference>